<feature type="region of interest" description="Disordered" evidence="5">
    <location>
        <begin position="92"/>
        <end position="121"/>
    </location>
</feature>
<evidence type="ECO:0000256" key="5">
    <source>
        <dbReference type="SAM" id="MobiDB-lite"/>
    </source>
</evidence>
<proteinExistence type="predicted"/>
<keyword evidence="2 4" id="KW-0863">Zinc-finger</keyword>
<dbReference type="Pfam" id="PF13639">
    <property type="entry name" value="zf-RING_2"/>
    <property type="match status" value="1"/>
</dbReference>
<comment type="caution">
    <text evidence="7">The sequence shown here is derived from an EMBL/GenBank/DDBJ whole genome shotgun (WGS) entry which is preliminary data.</text>
</comment>
<dbReference type="SUPFAM" id="SSF57850">
    <property type="entry name" value="RING/U-box"/>
    <property type="match status" value="1"/>
</dbReference>
<dbReference type="GO" id="GO:0005634">
    <property type="term" value="C:nucleus"/>
    <property type="evidence" value="ECO:0007669"/>
    <property type="project" value="TreeGrafter"/>
</dbReference>
<evidence type="ECO:0000313" key="8">
    <source>
        <dbReference type="Proteomes" id="UP000663852"/>
    </source>
</evidence>
<feature type="domain" description="RING-type" evidence="6">
    <location>
        <begin position="270"/>
        <end position="311"/>
    </location>
</feature>
<dbReference type="Gene3D" id="3.30.40.10">
    <property type="entry name" value="Zinc/RING finger domain, C3HC4 (zinc finger)"/>
    <property type="match status" value="1"/>
</dbReference>
<protein>
    <recommendedName>
        <fullName evidence="6">RING-type domain-containing protein</fullName>
    </recommendedName>
</protein>
<feature type="compositionally biased region" description="Basic and acidic residues" evidence="5">
    <location>
        <begin position="92"/>
        <end position="104"/>
    </location>
</feature>
<feature type="region of interest" description="Disordered" evidence="5">
    <location>
        <begin position="137"/>
        <end position="189"/>
    </location>
</feature>
<dbReference type="AlphaFoldDB" id="A0A813W2N1"/>
<dbReference type="PROSITE" id="PS50089">
    <property type="entry name" value="ZF_RING_2"/>
    <property type="match status" value="1"/>
</dbReference>
<dbReference type="GO" id="GO:0006511">
    <property type="term" value="P:ubiquitin-dependent protein catabolic process"/>
    <property type="evidence" value="ECO:0007669"/>
    <property type="project" value="TreeGrafter"/>
</dbReference>
<organism evidence="7 8">
    <name type="scientific">Adineta ricciae</name>
    <name type="common">Rotifer</name>
    <dbReference type="NCBI Taxonomy" id="249248"/>
    <lineage>
        <taxon>Eukaryota</taxon>
        <taxon>Metazoa</taxon>
        <taxon>Spiralia</taxon>
        <taxon>Gnathifera</taxon>
        <taxon>Rotifera</taxon>
        <taxon>Eurotatoria</taxon>
        <taxon>Bdelloidea</taxon>
        <taxon>Adinetida</taxon>
        <taxon>Adinetidae</taxon>
        <taxon>Adineta</taxon>
    </lineage>
</organism>
<reference evidence="7" key="1">
    <citation type="submission" date="2021-02" db="EMBL/GenBank/DDBJ databases">
        <authorList>
            <person name="Nowell W R."/>
        </authorList>
    </citation>
    <scope>NUCLEOTIDE SEQUENCE</scope>
</reference>
<dbReference type="OrthoDB" id="9984778at2759"/>
<evidence type="ECO:0000256" key="3">
    <source>
        <dbReference type="ARBA" id="ARBA00022833"/>
    </source>
</evidence>
<dbReference type="GO" id="GO:0008270">
    <property type="term" value="F:zinc ion binding"/>
    <property type="evidence" value="ECO:0007669"/>
    <property type="project" value="UniProtKB-KW"/>
</dbReference>
<keyword evidence="1" id="KW-0479">Metal-binding</keyword>
<evidence type="ECO:0000256" key="2">
    <source>
        <dbReference type="ARBA" id="ARBA00022771"/>
    </source>
</evidence>
<evidence type="ECO:0000313" key="7">
    <source>
        <dbReference type="EMBL" id="CAF0844829.1"/>
    </source>
</evidence>
<gene>
    <name evidence="7" type="ORF">EDS130_LOCUS7011</name>
</gene>
<accession>A0A813W2N1</accession>
<keyword evidence="3" id="KW-0862">Zinc</keyword>
<dbReference type="GO" id="GO:0061630">
    <property type="term" value="F:ubiquitin protein ligase activity"/>
    <property type="evidence" value="ECO:0007669"/>
    <property type="project" value="TreeGrafter"/>
</dbReference>
<dbReference type="InterPro" id="IPR001841">
    <property type="entry name" value="Znf_RING"/>
</dbReference>
<dbReference type="Proteomes" id="UP000663852">
    <property type="component" value="Unassembled WGS sequence"/>
</dbReference>
<evidence type="ECO:0000259" key="6">
    <source>
        <dbReference type="PROSITE" id="PS50089"/>
    </source>
</evidence>
<name>A0A813W2N1_ADIRI</name>
<evidence type="ECO:0000256" key="1">
    <source>
        <dbReference type="ARBA" id="ARBA00022723"/>
    </source>
</evidence>
<evidence type="ECO:0000256" key="4">
    <source>
        <dbReference type="PROSITE-ProRule" id="PRU00175"/>
    </source>
</evidence>
<dbReference type="InterPro" id="IPR013083">
    <property type="entry name" value="Znf_RING/FYVE/PHD"/>
</dbReference>
<feature type="compositionally biased region" description="Basic residues" evidence="5">
    <location>
        <begin position="143"/>
        <end position="155"/>
    </location>
</feature>
<sequence length="316" mass="36861">MTDNRRFFSPQTRGVSERQEIVGFDLFDPILPLLNPAPALETMSDEEIARQQQANLYETEPMDISEPVEYIRLPFNLRQRFDTDADEAYARELQREEYSRRSLDPSRSYRGSSTTKRTPSHVASILSDAQLAEHLQAEENQRGQRHQQRPNHYARRQQSARLEPTEPEIISMPRPIERPTVRRPARSNDLTGNITNLFSSVAAANRQRFPGRRNHDIQGTADDFGPDDYERLLDLDRNVPTKKLTSEQINVLPTEVFQGAKNKNDEENKCSVCWDDFEQNQTLRRLRCFHLYHKECIDKWLQDKNQCPICRIPPIV</sequence>
<dbReference type="PANTHER" id="PTHR45931:SF3">
    <property type="entry name" value="RING ZINC FINGER-CONTAINING PROTEIN"/>
    <property type="match status" value="1"/>
</dbReference>
<dbReference type="PANTHER" id="PTHR45931">
    <property type="entry name" value="SI:CH211-59O9.10"/>
    <property type="match status" value="1"/>
</dbReference>
<dbReference type="EMBL" id="CAJNOJ010000021">
    <property type="protein sequence ID" value="CAF0844829.1"/>
    <property type="molecule type" value="Genomic_DNA"/>
</dbReference>
<dbReference type="InterPro" id="IPR051834">
    <property type="entry name" value="RING_finger_E3_ligase"/>
</dbReference>
<dbReference type="CDD" id="cd16454">
    <property type="entry name" value="RING-H2_PA-TM-RING"/>
    <property type="match status" value="1"/>
</dbReference>
<dbReference type="SMART" id="SM00184">
    <property type="entry name" value="RING"/>
    <property type="match status" value="1"/>
</dbReference>